<proteinExistence type="inferred from homology"/>
<evidence type="ECO:0000256" key="1">
    <source>
        <dbReference type="RuleBase" id="RU003939"/>
    </source>
</evidence>
<reference evidence="3" key="2">
    <citation type="journal article" date="2018" name="Environ. Microbiol.">
        <title>Bloom of a denitrifying methanotroph, 'Candidatus Methylomirabilis limnetica', in a deep stratified lake.</title>
        <authorList>
            <person name="Graf J.S."/>
            <person name="Mayr M.J."/>
            <person name="Marchant H.K."/>
            <person name="Tienken D."/>
            <person name="Hach P.F."/>
            <person name="Brand A."/>
            <person name="Schubert C.J."/>
            <person name="Kuypers M.M."/>
            <person name="Milucka J."/>
        </authorList>
    </citation>
    <scope>NUCLEOTIDE SEQUENCE [LARGE SCALE GENOMIC DNA]</scope>
    <source>
        <strain evidence="3">Zug</strain>
    </source>
</reference>
<sequence>MTKADLVELVAAQVRLTKKDTEVVVDTILESISKALASKDDGKVELRGFGSFRTRQRLARQGRNPQSGQSVHVSPKRIPFFKPGKELRRLIDS</sequence>
<comment type="caution">
    <text evidence="2">The sequence shown here is derived from an EMBL/GenBank/DDBJ whole genome shotgun (WGS) entry which is preliminary data.</text>
</comment>
<reference evidence="2 3" key="1">
    <citation type="submission" date="2017-09" db="EMBL/GenBank/DDBJ databases">
        <title>Bloom of a denitrifying methanotroph, Candidatus Methylomirabilis limnetica, in a deep stratified lake.</title>
        <authorList>
            <person name="Graf J.S."/>
            <person name="Marchant H.K."/>
            <person name="Tienken D."/>
            <person name="Hach P.F."/>
            <person name="Brand A."/>
            <person name="Schubert C.J."/>
            <person name="Kuypers M.M."/>
            <person name="Milucka J."/>
        </authorList>
    </citation>
    <scope>NUCLEOTIDE SEQUENCE [LARGE SCALE GENOMIC DNA]</scope>
    <source>
        <strain evidence="2 3">Zug</strain>
    </source>
</reference>
<dbReference type="GO" id="GO:0005829">
    <property type="term" value="C:cytosol"/>
    <property type="evidence" value="ECO:0007669"/>
    <property type="project" value="TreeGrafter"/>
</dbReference>
<gene>
    <name evidence="2" type="ORF">CLG94_03985</name>
</gene>
<dbReference type="OrthoDB" id="9804203at2"/>
<dbReference type="RefSeq" id="WP_107561586.1">
    <property type="nucleotide sequence ID" value="NZ_NVQC01000015.1"/>
</dbReference>
<dbReference type="InterPro" id="IPR000119">
    <property type="entry name" value="Hist_DNA-bd"/>
</dbReference>
<dbReference type="PANTHER" id="PTHR33175">
    <property type="entry name" value="DNA-BINDING PROTEIN HU"/>
    <property type="match status" value="1"/>
</dbReference>
<dbReference type="InterPro" id="IPR010992">
    <property type="entry name" value="IHF-like_DNA-bd_dom_sf"/>
</dbReference>
<dbReference type="Pfam" id="PF00216">
    <property type="entry name" value="Bac_DNA_binding"/>
    <property type="match status" value="1"/>
</dbReference>
<dbReference type="GO" id="GO:0003677">
    <property type="term" value="F:DNA binding"/>
    <property type="evidence" value="ECO:0007669"/>
    <property type="project" value="InterPro"/>
</dbReference>
<keyword evidence="3" id="KW-1185">Reference proteome</keyword>
<dbReference type="SUPFAM" id="SSF47729">
    <property type="entry name" value="IHF-like DNA-binding proteins"/>
    <property type="match status" value="1"/>
</dbReference>
<evidence type="ECO:0000313" key="2">
    <source>
        <dbReference type="EMBL" id="PTL36516.1"/>
    </source>
</evidence>
<dbReference type="CDD" id="cd13836">
    <property type="entry name" value="IHF_B"/>
    <property type="match status" value="1"/>
</dbReference>
<dbReference type="GO" id="GO:0030527">
    <property type="term" value="F:structural constituent of chromatin"/>
    <property type="evidence" value="ECO:0007669"/>
    <property type="project" value="InterPro"/>
</dbReference>
<evidence type="ECO:0000313" key="3">
    <source>
        <dbReference type="Proteomes" id="UP000241436"/>
    </source>
</evidence>
<dbReference type="Proteomes" id="UP000241436">
    <property type="component" value="Unassembled WGS sequence"/>
</dbReference>
<dbReference type="EMBL" id="NVQC01000015">
    <property type="protein sequence ID" value="PTL36516.1"/>
    <property type="molecule type" value="Genomic_DNA"/>
</dbReference>
<dbReference type="SMART" id="SM00411">
    <property type="entry name" value="BHL"/>
    <property type="match status" value="1"/>
</dbReference>
<dbReference type="PANTHER" id="PTHR33175:SF5">
    <property type="entry name" value="INTEGRATION HOST FACTOR SUBUNIT BETA"/>
    <property type="match status" value="1"/>
</dbReference>
<dbReference type="AlphaFoldDB" id="A0A2T4TZH1"/>
<name>A0A2T4TZH1_9BACT</name>
<dbReference type="Gene3D" id="4.10.520.10">
    <property type="entry name" value="IHF-like DNA-binding proteins"/>
    <property type="match status" value="1"/>
</dbReference>
<accession>A0A2T4TZH1</accession>
<protein>
    <submittedName>
        <fullName evidence="2">Integration host factor subunit beta</fullName>
    </submittedName>
</protein>
<comment type="similarity">
    <text evidence="1">Belongs to the bacterial histone-like protein family.</text>
</comment>
<organism evidence="2 3">
    <name type="scientific">Candidatus Methylomirabilis limnetica</name>
    <dbReference type="NCBI Taxonomy" id="2033718"/>
    <lineage>
        <taxon>Bacteria</taxon>
        <taxon>Candidatus Methylomirabilota</taxon>
        <taxon>Candidatus Methylomirabilia</taxon>
        <taxon>Candidatus Methylomirabilales</taxon>
        <taxon>Candidatus Methylomirabilaceae</taxon>
        <taxon>Candidatus Methylomirabilis</taxon>
    </lineage>
</organism>
<dbReference type="PRINTS" id="PR01727">
    <property type="entry name" value="DNABINDINGHU"/>
</dbReference>